<organism evidence="1">
    <name type="scientific">bioreactor metagenome</name>
    <dbReference type="NCBI Taxonomy" id="1076179"/>
    <lineage>
        <taxon>unclassified sequences</taxon>
        <taxon>metagenomes</taxon>
        <taxon>ecological metagenomes</taxon>
    </lineage>
</organism>
<name>A0A645FEZ8_9ZZZZ</name>
<evidence type="ECO:0000313" key="1">
    <source>
        <dbReference type="EMBL" id="MPN11074.1"/>
    </source>
</evidence>
<comment type="caution">
    <text evidence="1">The sequence shown here is derived from an EMBL/GenBank/DDBJ whole genome shotgun (WGS) entry which is preliminary data.</text>
</comment>
<sequence length="207" mass="23468">MPCCAQEFARWRVEVGRFVLAKQDGLHFLNDACVELAPISKEHRNFPTLGRSNPHRFRHGVNFLHEPAFAREDDDLSGRRESVEWQFANLEFLVAHSEHLRALESRVKIVGGCNALARWCKNDFSCGNLLNQSLGGQTAQQGGEVGFGDRTKWAVDCERLIEICCRHSARLLQMAKDLMHECAQMHSLLVGRFEPFLLHEAGQRDAA</sequence>
<reference evidence="1" key="1">
    <citation type="submission" date="2019-08" db="EMBL/GenBank/DDBJ databases">
        <authorList>
            <person name="Kucharzyk K."/>
            <person name="Murdoch R.W."/>
            <person name="Higgins S."/>
            <person name="Loffler F."/>
        </authorList>
    </citation>
    <scope>NUCLEOTIDE SEQUENCE</scope>
</reference>
<proteinExistence type="predicted"/>
<dbReference type="AlphaFoldDB" id="A0A645FEZ8"/>
<accession>A0A645FEZ8</accession>
<dbReference type="EMBL" id="VSSQ01057271">
    <property type="protein sequence ID" value="MPN11074.1"/>
    <property type="molecule type" value="Genomic_DNA"/>
</dbReference>
<gene>
    <name evidence="1" type="ORF">SDC9_158375</name>
</gene>
<protein>
    <submittedName>
        <fullName evidence="1">Uncharacterized protein</fullName>
    </submittedName>
</protein>